<dbReference type="InterPro" id="IPR014001">
    <property type="entry name" value="Helicase_ATP-bd"/>
</dbReference>
<dbReference type="Proteomes" id="UP000007848">
    <property type="component" value="Segment"/>
</dbReference>
<evidence type="ECO:0000259" key="1">
    <source>
        <dbReference type="PROSITE" id="PS51192"/>
    </source>
</evidence>
<keyword evidence="2" id="KW-0547">Nucleotide-binding</keyword>
<dbReference type="SUPFAM" id="SSF52540">
    <property type="entry name" value="P-loop containing nucleoside triphosphate hydrolases"/>
    <property type="match status" value="2"/>
</dbReference>
<evidence type="ECO:0000313" key="3">
    <source>
        <dbReference type="Proteomes" id="UP000007848"/>
    </source>
</evidence>
<dbReference type="EMBL" id="JN984867">
    <property type="protein sequence ID" value="AEV89349.1"/>
    <property type="molecule type" value="Genomic_DNA"/>
</dbReference>
<dbReference type="PROSITE" id="PS51192">
    <property type="entry name" value="HELICASE_ATP_BIND_1"/>
    <property type="match status" value="1"/>
</dbReference>
<dbReference type="Gene3D" id="3.40.50.10810">
    <property type="entry name" value="Tandem AAA-ATPase domain"/>
    <property type="match status" value="1"/>
</dbReference>
<name>G9JXI7_9CAUD</name>
<dbReference type="InterPro" id="IPR038718">
    <property type="entry name" value="SNF2-like_sf"/>
</dbReference>
<dbReference type="GeneID" id="11536155"/>
<keyword evidence="3" id="KW-1185">Reference proteome</keyword>
<keyword evidence="2" id="KW-0347">Helicase</keyword>
<dbReference type="KEGG" id="vg:11536155"/>
<protein>
    <submittedName>
        <fullName evidence="2">Helicase</fullName>
    </submittedName>
</protein>
<dbReference type="SMART" id="SM00487">
    <property type="entry name" value="DEXDc"/>
    <property type="match status" value="1"/>
</dbReference>
<proteinExistence type="predicted"/>
<dbReference type="Pfam" id="PF00176">
    <property type="entry name" value="SNF2-rel_dom"/>
    <property type="match status" value="1"/>
</dbReference>
<dbReference type="RefSeq" id="YP_004957468.1">
    <property type="nucleotide sequence ID" value="NC_016566.1"/>
</dbReference>
<dbReference type="GO" id="GO:0005524">
    <property type="term" value="F:ATP binding"/>
    <property type="evidence" value="ECO:0007669"/>
    <property type="project" value="InterPro"/>
</dbReference>
<reference evidence="2 3" key="1">
    <citation type="journal article" date="2011" name="J. Microbiol.">
        <title>Comparative genomic analysis of bacteriophage EP23 infecting Shigella sonnei and Escherichia coli.</title>
        <authorList>
            <person name="Chang H.W."/>
            <person name="Kim K.H."/>
        </authorList>
    </citation>
    <scope>NUCLEOTIDE SEQUENCE [LARGE SCALE GENOMIC DNA]</scope>
</reference>
<dbReference type="PANTHER" id="PTHR45629">
    <property type="entry name" value="SNF2/RAD54 FAMILY MEMBER"/>
    <property type="match status" value="1"/>
</dbReference>
<dbReference type="Gene3D" id="3.40.50.300">
    <property type="entry name" value="P-loop containing nucleotide triphosphate hydrolases"/>
    <property type="match status" value="1"/>
</dbReference>
<evidence type="ECO:0000313" key="2">
    <source>
        <dbReference type="EMBL" id="AEV89349.1"/>
    </source>
</evidence>
<dbReference type="PANTHER" id="PTHR45629:SF7">
    <property type="entry name" value="DNA EXCISION REPAIR PROTEIN ERCC-6-RELATED"/>
    <property type="match status" value="1"/>
</dbReference>
<sequence length="475" mass="53624">MARFRRREYQKLITAFILKHKRCNIWATMGSGKTGATMWALNKMFQTGILSNQDDRVLVLAPLRVASGTWPPEQEKWRFPALLVVDGTGPEKDRIAALESDANVVCINYDVVEWLVEYCGDEWPFTVVVADESTKLKGYRSKQGSKRARALAAIAHKHVKRWINLTGTPAPNGLKDLWGQTWFVDGGERLGSSYKAFTDRWFISKPVKPGSFTMQHAPLKNSEKEIQQRLSDVSLTVDAAEYFGCDKPIYTPVVVDLPKKARKIYDQFESELFAELESGTVEAANAAAKTIKCLQLASGAVYKVDEDGERTDEWVKIHDAKLDALESIVEELNGAPLLVAYQYKHDLARLKKKFPHGVALGKGKQGNKDMEAWNRGEIPIMFAHPASAGHGLNLQDGGHHLAIFSDTWNFEHFSQIVERIGPVRQMQAGHPRPVFVYIIQARGTLDELVAERRDSRRDIQDDLMEYMKAKKTRKI</sequence>
<gene>
    <name evidence="2" type="ORF">EP23p32</name>
</gene>
<dbReference type="GO" id="GO:0004386">
    <property type="term" value="F:helicase activity"/>
    <property type="evidence" value="ECO:0007669"/>
    <property type="project" value="UniProtKB-KW"/>
</dbReference>
<dbReference type="InterPro" id="IPR000330">
    <property type="entry name" value="SNF2_N"/>
</dbReference>
<keyword evidence="2" id="KW-0378">Hydrolase</keyword>
<organism evidence="2 3">
    <name type="scientific">Shigella phage EP23</name>
    <dbReference type="NCBI Taxonomy" id="1109721"/>
    <lineage>
        <taxon>Viruses</taxon>
        <taxon>Duplodnaviria</taxon>
        <taxon>Heunggongvirae</taxon>
        <taxon>Uroviricota</taxon>
        <taxon>Caudoviricetes</taxon>
        <taxon>Dhillonvirus</taxon>
        <taxon>Dhillonvirus EP23</taxon>
    </lineage>
</organism>
<accession>G9JXI7</accession>
<feature type="domain" description="Helicase ATP-binding" evidence="1">
    <location>
        <begin position="14"/>
        <end position="187"/>
    </location>
</feature>
<keyword evidence="2" id="KW-0067">ATP-binding</keyword>
<dbReference type="InterPro" id="IPR027417">
    <property type="entry name" value="P-loop_NTPase"/>
</dbReference>
<dbReference type="OrthoDB" id="2514at10239"/>
<dbReference type="InterPro" id="IPR050496">
    <property type="entry name" value="SNF2_RAD54_helicase_repair"/>
</dbReference>